<dbReference type="InterPro" id="IPR004910">
    <property type="entry name" value="Yippee/Mis18/Cereblon"/>
</dbReference>
<dbReference type="AlphaFoldDB" id="A0A7S0DDH2"/>
<proteinExistence type="inferred from homology"/>
<evidence type="ECO:0000313" key="6">
    <source>
        <dbReference type="EMBL" id="CAD8450692.1"/>
    </source>
</evidence>
<protein>
    <recommendedName>
        <fullName evidence="4">Protein yippee-like</fullName>
    </recommendedName>
</protein>
<keyword evidence="3" id="KW-0862">Zinc</keyword>
<dbReference type="EMBL" id="HBEN01014148">
    <property type="protein sequence ID" value="CAD8450692.1"/>
    <property type="molecule type" value="Transcribed_RNA"/>
</dbReference>
<keyword evidence="2" id="KW-0479">Metal-binding</keyword>
<evidence type="ECO:0000256" key="2">
    <source>
        <dbReference type="ARBA" id="ARBA00022723"/>
    </source>
</evidence>
<sequence length="112" mass="12671">MSSPESKKLLGARVYSCSTCRTHAAYHDDIIAKEFRGRRGRAYLFADVSNVTLGIAEDRWLLTGLHSVRDAHCLSCNSLMGWKYERAYEPSQKYKEGKFVIEKAGVTHEGGW</sequence>
<evidence type="ECO:0000256" key="4">
    <source>
        <dbReference type="RuleBase" id="RU110713"/>
    </source>
</evidence>
<evidence type="ECO:0000259" key="5">
    <source>
        <dbReference type="PROSITE" id="PS51792"/>
    </source>
</evidence>
<dbReference type="InterPro" id="IPR034751">
    <property type="entry name" value="Yippee"/>
</dbReference>
<dbReference type="GO" id="GO:0046872">
    <property type="term" value="F:metal ion binding"/>
    <property type="evidence" value="ECO:0007669"/>
    <property type="project" value="UniProtKB-KW"/>
</dbReference>
<comment type="similarity">
    <text evidence="1 4">Belongs to the yippee family.</text>
</comment>
<dbReference type="PANTHER" id="PTHR13848">
    <property type="entry name" value="PROTEIN YIPPEE-LIKE CG15309-RELATED"/>
    <property type="match status" value="1"/>
</dbReference>
<dbReference type="Pfam" id="PF03226">
    <property type="entry name" value="Yippee-Mis18"/>
    <property type="match status" value="1"/>
</dbReference>
<accession>A0A7S0DDH2</accession>
<name>A0A7S0DDH2_MICPS</name>
<organism evidence="6">
    <name type="scientific">Micromonas pusilla</name>
    <name type="common">Picoplanktonic green alga</name>
    <name type="synonym">Chromulina pusilla</name>
    <dbReference type="NCBI Taxonomy" id="38833"/>
    <lineage>
        <taxon>Eukaryota</taxon>
        <taxon>Viridiplantae</taxon>
        <taxon>Chlorophyta</taxon>
        <taxon>Mamiellophyceae</taxon>
        <taxon>Mamiellales</taxon>
        <taxon>Mamiellaceae</taxon>
        <taxon>Micromonas</taxon>
    </lineage>
</organism>
<evidence type="ECO:0000256" key="3">
    <source>
        <dbReference type="ARBA" id="ARBA00022833"/>
    </source>
</evidence>
<dbReference type="InterPro" id="IPR039058">
    <property type="entry name" value="Yippee_fam"/>
</dbReference>
<evidence type="ECO:0000256" key="1">
    <source>
        <dbReference type="ARBA" id="ARBA00005613"/>
    </source>
</evidence>
<feature type="domain" description="Yippee" evidence="5">
    <location>
        <begin position="13"/>
        <end position="110"/>
    </location>
</feature>
<dbReference type="PROSITE" id="PS51792">
    <property type="entry name" value="YIPPEE"/>
    <property type="match status" value="1"/>
</dbReference>
<gene>
    <name evidence="6" type="ORF">MSP1401_LOCUS11797</name>
</gene>
<reference evidence="6" key="1">
    <citation type="submission" date="2021-01" db="EMBL/GenBank/DDBJ databases">
        <authorList>
            <person name="Corre E."/>
            <person name="Pelletier E."/>
            <person name="Niang G."/>
            <person name="Scheremetjew M."/>
            <person name="Finn R."/>
            <person name="Kale V."/>
            <person name="Holt S."/>
            <person name="Cochrane G."/>
            <person name="Meng A."/>
            <person name="Brown T."/>
            <person name="Cohen L."/>
        </authorList>
    </citation>
    <scope>NUCLEOTIDE SEQUENCE</scope>
    <source>
        <strain evidence="6">CCAC1681</strain>
    </source>
</reference>